<dbReference type="RefSeq" id="WP_206855426.1">
    <property type="nucleotide sequence ID" value="NZ_CP147250.1"/>
</dbReference>
<sequence>MKFKKRYILSIGMLFIQIYMPLIVYGAEVRSVETEGTVSFTGVYETPGTPDPAPEVGIKPVLPKEITQPPSNVVQVDHIRLPKTSDSRMIAWKILGILIIVVTLSFWSWKHKSKKTKKESRT</sequence>
<evidence type="ECO:0000313" key="3">
    <source>
        <dbReference type="Proteomes" id="UP000664360"/>
    </source>
</evidence>
<keyword evidence="1" id="KW-0812">Transmembrane</keyword>
<organism evidence="2 3">
    <name type="scientific">Candidatus Enterococcus mangumiae</name>
    <dbReference type="NCBI Taxonomy" id="2230878"/>
    <lineage>
        <taxon>Bacteria</taxon>
        <taxon>Bacillati</taxon>
        <taxon>Bacillota</taxon>
        <taxon>Bacilli</taxon>
        <taxon>Lactobacillales</taxon>
        <taxon>Enterococcaceae</taxon>
        <taxon>Enterococcus</taxon>
    </lineage>
</organism>
<accession>A0ABZ2T1S1</accession>
<gene>
    <name evidence="2" type="ORF">DOK79_001726</name>
</gene>
<protein>
    <recommendedName>
        <fullName evidence="4">Cell wall protein</fullName>
    </recommendedName>
</protein>
<keyword evidence="1" id="KW-1133">Transmembrane helix</keyword>
<evidence type="ECO:0000256" key="1">
    <source>
        <dbReference type="SAM" id="Phobius"/>
    </source>
</evidence>
<reference evidence="2 3" key="1">
    <citation type="submission" date="2021-03" db="EMBL/GenBank/DDBJ databases">
        <authorList>
            <person name="Gilmore M.S."/>
            <person name="Schwartzman J."/>
            <person name="Van Tyne D."/>
            <person name="Martin M."/>
            <person name="Earl A.M."/>
            <person name="Manson A.L."/>
            <person name="Straub T."/>
            <person name="Salamzade R."/>
            <person name="Saavedra J."/>
            <person name="Lebreton F."/>
            <person name="Prichula J."/>
            <person name="Schaufler K."/>
            <person name="Gaca A."/>
            <person name="Sgardioli B."/>
            <person name="Wagenaar J."/>
            <person name="Strong T."/>
        </authorList>
    </citation>
    <scope>NUCLEOTIDE SEQUENCE [LARGE SCALE GENOMIC DNA]</scope>
    <source>
        <strain evidence="2 3">DIV1094</strain>
    </source>
</reference>
<name>A0ABZ2T1S1_9ENTE</name>
<feature type="transmembrane region" description="Helical" evidence="1">
    <location>
        <begin position="90"/>
        <end position="109"/>
    </location>
</feature>
<keyword evidence="1" id="KW-0472">Membrane</keyword>
<keyword evidence="3" id="KW-1185">Reference proteome</keyword>
<evidence type="ECO:0000313" key="2">
    <source>
        <dbReference type="EMBL" id="WYJ80169.1"/>
    </source>
</evidence>
<dbReference type="Proteomes" id="UP000664360">
    <property type="component" value="Chromosome"/>
</dbReference>
<dbReference type="NCBIfam" id="TIGR01167">
    <property type="entry name" value="LPXTG_anchor"/>
    <property type="match status" value="1"/>
</dbReference>
<evidence type="ECO:0008006" key="4">
    <source>
        <dbReference type="Google" id="ProtNLM"/>
    </source>
</evidence>
<proteinExistence type="predicted"/>
<feature type="transmembrane region" description="Helical" evidence="1">
    <location>
        <begin position="7"/>
        <end position="27"/>
    </location>
</feature>
<dbReference type="EMBL" id="CP147250">
    <property type="protein sequence ID" value="WYJ80169.1"/>
    <property type="molecule type" value="Genomic_DNA"/>
</dbReference>
<reference evidence="2 3" key="2">
    <citation type="submission" date="2024-03" db="EMBL/GenBank/DDBJ databases">
        <title>The Genome Sequence of Enterococcus sp. DIV1094.</title>
        <authorList>
            <consortium name="The Broad Institute Genomics Platform"/>
            <consortium name="The Broad Institute Microbial Omics Core"/>
            <consortium name="The Broad Institute Genomic Center for Infectious Diseases"/>
            <person name="Earl A."/>
            <person name="Manson A."/>
            <person name="Gilmore M."/>
            <person name="Schwartman J."/>
            <person name="Shea T."/>
            <person name="Abouelleil A."/>
            <person name="Cao P."/>
            <person name="Chapman S."/>
            <person name="Cusick C."/>
            <person name="Young S."/>
            <person name="Neafsey D."/>
            <person name="Nusbaum C."/>
            <person name="Birren B."/>
        </authorList>
    </citation>
    <scope>NUCLEOTIDE SEQUENCE [LARGE SCALE GENOMIC DNA]</scope>
    <source>
        <strain evidence="2 3">DIV1094</strain>
    </source>
</reference>